<dbReference type="Gene3D" id="4.10.240.10">
    <property type="entry name" value="Zn(2)-C6 fungal-type DNA-binding domain"/>
    <property type="match status" value="1"/>
</dbReference>
<dbReference type="GO" id="GO:0045944">
    <property type="term" value="P:positive regulation of transcription by RNA polymerase II"/>
    <property type="evidence" value="ECO:0007669"/>
    <property type="project" value="TreeGrafter"/>
</dbReference>
<evidence type="ECO:0000256" key="3">
    <source>
        <dbReference type="SAM" id="MobiDB-lite"/>
    </source>
</evidence>
<dbReference type="AlphaFoldDB" id="A0AAD9ED72"/>
<dbReference type="Proteomes" id="UP001243330">
    <property type="component" value="Unassembled WGS sequence"/>
</dbReference>
<proteinExistence type="predicted"/>
<dbReference type="GO" id="GO:0005634">
    <property type="term" value="C:nucleus"/>
    <property type="evidence" value="ECO:0007669"/>
    <property type="project" value="UniProtKB-SubCell"/>
</dbReference>
<dbReference type="PANTHER" id="PTHR37534">
    <property type="entry name" value="TRANSCRIPTIONAL ACTIVATOR PROTEIN UGA3"/>
    <property type="match status" value="1"/>
</dbReference>
<evidence type="ECO:0000256" key="2">
    <source>
        <dbReference type="ARBA" id="ARBA00023242"/>
    </source>
</evidence>
<dbReference type="EMBL" id="JAQOWY010000221">
    <property type="protein sequence ID" value="KAK1846869.1"/>
    <property type="molecule type" value="Genomic_DNA"/>
</dbReference>
<dbReference type="PROSITE" id="PS00463">
    <property type="entry name" value="ZN2_CY6_FUNGAL_1"/>
    <property type="match status" value="1"/>
</dbReference>
<dbReference type="Pfam" id="PF00172">
    <property type="entry name" value="Zn_clus"/>
    <property type="match status" value="1"/>
</dbReference>
<dbReference type="GO" id="GO:0008270">
    <property type="term" value="F:zinc ion binding"/>
    <property type="evidence" value="ECO:0007669"/>
    <property type="project" value="InterPro"/>
</dbReference>
<dbReference type="InterPro" id="IPR021858">
    <property type="entry name" value="Fun_TF"/>
</dbReference>
<evidence type="ECO:0000256" key="1">
    <source>
        <dbReference type="ARBA" id="ARBA00004123"/>
    </source>
</evidence>
<organism evidence="5 6">
    <name type="scientific">Colletotrichum chrysophilum</name>
    <dbReference type="NCBI Taxonomy" id="1836956"/>
    <lineage>
        <taxon>Eukaryota</taxon>
        <taxon>Fungi</taxon>
        <taxon>Dikarya</taxon>
        <taxon>Ascomycota</taxon>
        <taxon>Pezizomycotina</taxon>
        <taxon>Sordariomycetes</taxon>
        <taxon>Hypocreomycetidae</taxon>
        <taxon>Glomerellales</taxon>
        <taxon>Glomerellaceae</taxon>
        <taxon>Colletotrichum</taxon>
        <taxon>Colletotrichum gloeosporioides species complex</taxon>
    </lineage>
</organism>
<gene>
    <name evidence="5" type="ORF">CCHR01_10501</name>
</gene>
<comment type="caution">
    <text evidence="5">The sequence shown here is derived from an EMBL/GenBank/DDBJ whole genome shotgun (WGS) entry which is preliminary data.</text>
</comment>
<feature type="region of interest" description="Disordered" evidence="3">
    <location>
        <begin position="58"/>
        <end position="84"/>
    </location>
</feature>
<dbReference type="InterPro" id="IPR036864">
    <property type="entry name" value="Zn2-C6_fun-type_DNA-bd_sf"/>
</dbReference>
<name>A0AAD9ED72_9PEZI</name>
<reference evidence="5" key="1">
    <citation type="submission" date="2023-01" db="EMBL/GenBank/DDBJ databases">
        <title>Colletotrichum chrysophilum M932 genome sequence.</title>
        <authorList>
            <person name="Baroncelli R."/>
        </authorList>
    </citation>
    <scope>NUCLEOTIDE SEQUENCE</scope>
    <source>
        <strain evidence="5">M932</strain>
    </source>
</reference>
<dbReference type="GO" id="GO:0000981">
    <property type="term" value="F:DNA-binding transcription factor activity, RNA polymerase II-specific"/>
    <property type="evidence" value="ECO:0007669"/>
    <property type="project" value="InterPro"/>
</dbReference>
<evidence type="ECO:0000259" key="4">
    <source>
        <dbReference type="PROSITE" id="PS50048"/>
    </source>
</evidence>
<feature type="domain" description="Zn(2)-C6 fungal-type" evidence="4">
    <location>
        <begin position="20"/>
        <end position="50"/>
    </location>
</feature>
<keyword evidence="6" id="KW-1185">Reference proteome</keyword>
<dbReference type="SUPFAM" id="SSF57701">
    <property type="entry name" value="Zn2/Cys6 DNA-binding domain"/>
    <property type="match status" value="1"/>
</dbReference>
<evidence type="ECO:0000313" key="5">
    <source>
        <dbReference type="EMBL" id="KAK1846869.1"/>
    </source>
</evidence>
<accession>A0AAD9ED72</accession>
<dbReference type="GO" id="GO:0000976">
    <property type="term" value="F:transcription cis-regulatory region binding"/>
    <property type="evidence" value="ECO:0007669"/>
    <property type="project" value="TreeGrafter"/>
</dbReference>
<comment type="subcellular location">
    <subcellularLocation>
        <location evidence="1">Nucleus</location>
    </subcellularLocation>
</comment>
<dbReference type="PROSITE" id="PS50048">
    <property type="entry name" value="ZN2_CY6_FUNGAL_2"/>
    <property type="match status" value="1"/>
</dbReference>
<feature type="compositionally biased region" description="Polar residues" evidence="3">
    <location>
        <begin position="75"/>
        <end position="84"/>
    </location>
</feature>
<dbReference type="SMART" id="SM00066">
    <property type="entry name" value="GAL4"/>
    <property type="match status" value="1"/>
</dbReference>
<dbReference type="Pfam" id="PF11951">
    <property type="entry name" value="Fungal_trans_2"/>
    <property type="match status" value="1"/>
</dbReference>
<dbReference type="InterPro" id="IPR001138">
    <property type="entry name" value="Zn2Cys6_DnaBD"/>
</dbReference>
<sequence>MQTHIPKSGSRRPTTRTTTGCQTCRRRRIKCDEVKPSCQRCQYAAIDCSYKPQLKWPRQGARMGNNRSRRHRVQSDASTQKTDSLLSEETRLETFSVDRLEEPIHAMFVSAASCTSGPDVDDNHDLASRIDLGMNQFSTDNRALLASMPSKTCSLSISSLGDPYQLPNMKREDSMLFHYYVAEMCPQCIVRNGYNKSYRQVILPLVNKSNILLRAILAFTANRVKLQDDRFRTVALRHQAAVLQGLQQ</sequence>
<protein>
    <submittedName>
        <fullName evidence="5">Binuclear zinc transcription factor</fullName>
    </submittedName>
</protein>
<dbReference type="CDD" id="cd00067">
    <property type="entry name" value="GAL4"/>
    <property type="match status" value="1"/>
</dbReference>
<dbReference type="PANTHER" id="PTHR37534:SF7">
    <property type="entry name" value="TRANSCRIPTIONAL ACTIVATOR PROTEIN UGA3"/>
    <property type="match status" value="1"/>
</dbReference>
<evidence type="ECO:0000313" key="6">
    <source>
        <dbReference type="Proteomes" id="UP001243330"/>
    </source>
</evidence>
<keyword evidence="2" id="KW-0539">Nucleus</keyword>